<proteinExistence type="predicted"/>
<dbReference type="AlphaFoldDB" id="A0A8J5FT16"/>
<evidence type="ECO:0000256" key="1">
    <source>
        <dbReference type="SAM" id="MobiDB-lite"/>
    </source>
</evidence>
<dbReference type="GO" id="GO:0005634">
    <property type="term" value="C:nucleus"/>
    <property type="evidence" value="ECO:0007669"/>
    <property type="project" value="TreeGrafter"/>
</dbReference>
<feature type="region of interest" description="Disordered" evidence="1">
    <location>
        <begin position="102"/>
        <end position="133"/>
    </location>
</feature>
<evidence type="ECO:0000259" key="2">
    <source>
        <dbReference type="Pfam" id="PF05678"/>
    </source>
</evidence>
<dbReference type="OrthoDB" id="780868at2759"/>
<name>A0A8J5FT16_ZINOF</name>
<dbReference type="InterPro" id="IPR039609">
    <property type="entry name" value="VQ_15/22"/>
</dbReference>
<accession>A0A8J5FT16</accession>
<evidence type="ECO:0000313" key="4">
    <source>
        <dbReference type="Proteomes" id="UP000734854"/>
    </source>
</evidence>
<dbReference type="InterPro" id="IPR008889">
    <property type="entry name" value="VQ"/>
</dbReference>
<protein>
    <recommendedName>
        <fullName evidence="2">VQ domain-containing protein</fullName>
    </recommendedName>
</protein>
<dbReference type="PANTHER" id="PTHR33179">
    <property type="entry name" value="VQ MOTIF-CONTAINING PROTEIN"/>
    <property type="match status" value="1"/>
</dbReference>
<dbReference type="EMBL" id="JACMSC010000013">
    <property type="protein sequence ID" value="KAG6493299.1"/>
    <property type="molecule type" value="Genomic_DNA"/>
</dbReference>
<feature type="domain" description="VQ" evidence="2">
    <location>
        <begin position="128"/>
        <end position="150"/>
    </location>
</feature>
<organism evidence="3 4">
    <name type="scientific">Zingiber officinale</name>
    <name type="common">Ginger</name>
    <name type="synonym">Amomum zingiber</name>
    <dbReference type="NCBI Taxonomy" id="94328"/>
    <lineage>
        <taxon>Eukaryota</taxon>
        <taxon>Viridiplantae</taxon>
        <taxon>Streptophyta</taxon>
        <taxon>Embryophyta</taxon>
        <taxon>Tracheophyta</taxon>
        <taxon>Spermatophyta</taxon>
        <taxon>Magnoliopsida</taxon>
        <taxon>Liliopsida</taxon>
        <taxon>Zingiberales</taxon>
        <taxon>Zingiberaceae</taxon>
        <taxon>Zingiber</taxon>
    </lineage>
</organism>
<reference evidence="3 4" key="1">
    <citation type="submission" date="2020-08" db="EMBL/GenBank/DDBJ databases">
        <title>Plant Genome Project.</title>
        <authorList>
            <person name="Zhang R.-G."/>
        </authorList>
    </citation>
    <scope>NUCLEOTIDE SEQUENCE [LARGE SCALE GENOMIC DNA]</scope>
    <source>
        <tissue evidence="3">Rhizome</tissue>
    </source>
</reference>
<dbReference type="Pfam" id="PF05678">
    <property type="entry name" value="VQ"/>
    <property type="match status" value="1"/>
</dbReference>
<dbReference type="GO" id="GO:0006970">
    <property type="term" value="P:response to osmotic stress"/>
    <property type="evidence" value="ECO:0007669"/>
    <property type="project" value="TreeGrafter"/>
</dbReference>
<keyword evidence="4" id="KW-1185">Reference proteome</keyword>
<gene>
    <name evidence="3" type="ORF">ZIOFF_048278</name>
</gene>
<dbReference type="PANTHER" id="PTHR33179:SF9">
    <property type="entry name" value="OS01G0278000 PROTEIN"/>
    <property type="match status" value="1"/>
</dbReference>
<dbReference type="GO" id="GO:0005516">
    <property type="term" value="F:calmodulin binding"/>
    <property type="evidence" value="ECO:0007669"/>
    <property type="project" value="TreeGrafter"/>
</dbReference>
<comment type="caution">
    <text evidence="3">The sequence shown here is derived from an EMBL/GenBank/DDBJ whole genome shotgun (WGS) entry which is preliminary data.</text>
</comment>
<sequence>MNTLNALFKPVHTLPQSITAPAASCFSSVAMLENCSALDPWQYRSDSAWISQAFASENQAVTRALQISLSDNSSSDAASPSSAATSSASPFLLHHRQHSHTPDAYPLRLLGHSPSGRISKRRSRAPNRSPTTYINADPTNFREMVQRVTGFQVDRGMLAAEPMVKSEPELAAVGDRAALRQVCQSTLDTSAPLLDCVADDGVSVVLSDHIPNFDLDGLDMPAFPTLESWDAM</sequence>
<dbReference type="Proteomes" id="UP000734854">
    <property type="component" value="Unassembled WGS sequence"/>
</dbReference>
<evidence type="ECO:0000313" key="3">
    <source>
        <dbReference type="EMBL" id="KAG6493299.1"/>
    </source>
</evidence>